<evidence type="ECO:0000256" key="1">
    <source>
        <dbReference type="SAM" id="Phobius"/>
    </source>
</evidence>
<dbReference type="AlphaFoldDB" id="T1A6V8"/>
<keyword evidence="1" id="KW-1133">Transmembrane helix</keyword>
<evidence type="ECO:0000313" key="2">
    <source>
        <dbReference type="EMBL" id="EQD52707.1"/>
    </source>
</evidence>
<gene>
    <name evidence="2" type="ORF">B2A_06440</name>
</gene>
<protein>
    <submittedName>
        <fullName evidence="2">HAD-superfamily subfamily IB hydrolase</fullName>
    </submittedName>
</protein>
<dbReference type="InterPro" id="IPR023214">
    <property type="entry name" value="HAD_sf"/>
</dbReference>
<name>T1A6V8_9ZZZZ</name>
<dbReference type="InterPro" id="IPR036412">
    <property type="entry name" value="HAD-like_sf"/>
</dbReference>
<sequence>RALAQREGIDLDESYAYSDSYTDLPMLEAVGHPVAVNPDRVLARYAREHGYEIARFVQPVRLRDRVRDVRQRISSVSVPPRPALTASAVVMGVGASAFGIGWWLGRKR</sequence>
<accession>T1A6V8</accession>
<reference evidence="2" key="1">
    <citation type="submission" date="2013-08" db="EMBL/GenBank/DDBJ databases">
        <authorList>
            <person name="Mendez C."/>
            <person name="Richter M."/>
            <person name="Ferrer M."/>
            <person name="Sanchez J."/>
        </authorList>
    </citation>
    <scope>NUCLEOTIDE SEQUENCE</scope>
</reference>
<comment type="caution">
    <text evidence="2">The sequence shown here is derived from an EMBL/GenBank/DDBJ whole genome shotgun (WGS) entry which is preliminary data.</text>
</comment>
<dbReference type="SUPFAM" id="SSF56784">
    <property type="entry name" value="HAD-like"/>
    <property type="match status" value="1"/>
</dbReference>
<dbReference type="EMBL" id="AUZZ01004557">
    <property type="protein sequence ID" value="EQD52707.1"/>
    <property type="molecule type" value="Genomic_DNA"/>
</dbReference>
<dbReference type="GO" id="GO:0016787">
    <property type="term" value="F:hydrolase activity"/>
    <property type="evidence" value="ECO:0007669"/>
    <property type="project" value="UniProtKB-KW"/>
</dbReference>
<keyword evidence="1" id="KW-0472">Membrane</keyword>
<keyword evidence="2" id="KW-0378">Hydrolase</keyword>
<keyword evidence="1" id="KW-0812">Transmembrane</keyword>
<reference evidence="2" key="2">
    <citation type="journal article" date="2014" name="ISME J.">
        <title>Microbial stratification in low pH oxic and suboxic macroscopic growths along an acid mine drainage.</title>
        <authorList>
            <person name="Mendez-Garcia C."/>
            <person name="Mesa V."/>
            <person name="Sprenger R.R."/>
            <person name="Richter M."/>
            <person name="Diez M.S."/>
            <person name="Solano J."/>
            <person name="Bargiela R."/>
            <person name="Golyshina O.V."/>
            <person name="Manteca A."/>
            <person name="Ramos J.L."/>
            <person name="Gallego J.R."/>
            <person name="Llorente I."/>
            <person name="Martins Dos Santos V.A."/>
            <person name="Jensen O.N."/>
            <person name="Pelaez A.I."/>
            <person name="Sanchez J."/>
            <person name="Ferrer M."/>
        </authorList>
    </citation>
    <scope>NUCLEOTIDE SEQUENCE</scope>
</reference>
<organism evidence="2">
    <name type="scientific">mine drainage metagenome</name>
    <dbReference type="NCBI Taxonomy" id="410659"/>
    <lineage>
        <taxon>unclassified sequences</taxon>
        <taxon>metagenomes</taxon>
        <taxon>ecological metagenomes</taxon>
    </lineage>
</organism>
<feature type="transmembrane region" description="Helical" evidence="1">
    <location>
        <begin position="83"/>
        <end position="104"/>
    </location>
</feature>
<feature type="non-terminal residue" evidence="2">
    <location>
        <position position="1"/>
    </location>
</feature>
<proteinExistence type="predicted"/>
<dbReference type="Gene3D" id="3.40.50.1000">
    <property type="entry name" value="HAD superfamily/HAD-like"/>
    <property type="match status" value="1"/>
</dbReference>